<evidence type="ECO:0000313" key="2">
    <source>
        <dbReference type="EMBL" id="PSR21941.1"/>
    </source>
</evidence>
<reference evidence="2 3" key="1">
    <citation type="journal article" date="2014" name="BMC Genomics">
        <title>Comparison of environmental and isolate Sulfobacillus genomes reveals diverse carbon, sulfur, nitrogen, and hydrogen metabolisms.</title>
        <authorList>
            <person name="Justice N.B."/>
            <person name="Norman A."/>
            <person name="Brown C.T."/>
            <person name="Singh A."/>
            <person name="Thomas B.C."/>
            <person name="Banfield J.F."/>
        </authorList>
    </citation>
    <scope>NUCLEOTIDE SEQUENCE [LARGE SCALE GENOMIC DNA]</scope>
    <source>
        <strain evidence="2">AMDSBA1</strain>
    </source>
</reference>
<dbReference type="AlphaFoldDB" id="A0A2T2WI77"/>
<keyword evidence="1" id="KW-0732">Signal</keyword>
<dbReference type="Proteomes" id="UP000242699">
    <property type="component" value="Unassembled WGS sequence"/>
</dbReference>
<organism evidence="2 3">
    <name type="scientific">Sulfobacillus benefaciens</name>
    <dbReference type="NCBI Taxonomy" id="453960"/>
    <lineage>
        <taxon>Bacteria</taxon>
        <taxon>Bacillati</taxon>
        <taxon>Bacillota</taxon>
        <taxon>Clostridia</taxon>
        <taxon>Eubacteriales</taxon>
        <taxon>Clostridiales Family XVII. Incertae Sedis</taxon>
        <taxon>Sulfobacillus</taxon>
    </lineage>
</organism>
<gene>
    <name evidence="2" type="ORF">C7B43_21035</name>
</gene>
<dbReference type="EMBL" id="PXYT01000122">
    <property type="protein sequence ID" value="PSR21941.1"/>
    <property type="molecule type" value="Genomic_DNA"/>
</dbReference>
<proteinExistence type="predicted"/>
<protein>
    <submittedName>
        <fullName evidence="2">Uncharacterized protein</fullName>
    </submittedName>
</protein>
<evidence type="ECO:0000256" key="1">
    <source>
        <dbReference type="SAM" id="SignalP"/>
    </source>
</evidence>
<name>A0A2T2WI77_9FIRM</name>
<sequence length="235" mass="24615">MPLMKYWKLSIPIVILAASLWSFTAFHEAHVSAAATTEGCDPGIPYNKCHPGPLPSPNPHPRPQSQIPLLPAVPSPPIVDSAAGFFSSAQLTALQTQYGQLQIFRLGNSWILVGNGQAGSGPSTPPPAAPGGPLVAVETCSTTATACLSPSSPHQLAAFTVVPLPNSNTTIDLEDTFANNLLIIGDGPHYGPIVLNLDNLKWYSCHADVATLAKNAHAYVPLVTTNSPYLGVSLP</sequence>
<evidence type="ECO:0000313" key="3">
    <source>
        <dbReference type="Proteomes" id="UP000242699"/>
    </source>
</evidence>
<comment type="caution">
    <text evidence="2">The sequence shown here is derived from an EMBL/GenBank/DDBJ whole genome shotgun (WGS) entry which is preliminary data.</text>
</comment>
<accession>A0A2T2WI77</accession>
<feature type="chain" id="PRO_5038448830" evidence="1">
    <location>
        <begin position="28"/>
        <end position="235"/>
    </location>
</feature>
<feature type="signal peptide" evidence="1">
    <location>
        <begin position="1"/>
        <end position="27"/>
    </location>
</feature>